<dbReference type="Pfam" id="PF00450">
    <property type="entry name" value="Peptidase_S10"/>
    <property type="match status" value="1"/>
</dbReference>
<proteinExistence type="predicted"/>
<evidence type="ECO:0000313" key="7">
    <source>
        <dbReference type="EMBL" id="MEK8048035.1"/>
    </source>
</evidence>
<protein>
    <submittedName>
        <fullName evidence="7">Peptidase S10</fullName>
    </submittedName>
</protein>
<dbReference type="PANTHER" id="PTHR11802">
    <property type="entry name" value="SERINE PROTEASE FAMILY S10 SERINE CARBOXYPEPTIDASE"/>
    <property type="match status" value="1"/>
</dbReference>
<keyword evidence="3" id="KW-0732">Signal</keyword>
<dbReference type="PANTHER" id="PTHR11802:SF3">
    <property type="entry name" value="RETINOID-INDUCIBLE SERINE CARBOXYPEPTIDASE"/>
    <property type="match status" value="1"/>
</dbReference>
<reference evidence="7 8" key="1">
    <citation type="submission" date="2024-04" db="EMBL/GenBank/DDBJ databases">
        <title>Novel species of the genus Ideonella isolated from streams.</title>
        <authorList>
            <person name="Lu H."/>
        </authorList>
    </citation>
    <scope>NUCLEOTIDE SEQUENCE [LARGE SCALE GENOMIC DNA]</scope>
    <source>
        <strain evidence="7 8">LYT19W</strain>
    </source>
</reference>
<gene>
    <name evidence="7" type="ORF">AACH00_16870</name>
</gene>
<evidence type="ECO:0000256" key="1">
    <source>
        <dbReference type="ARBA" id="ARBA00022645"/>
    </source>
</evidence>
<keyword evidence="1" id="KW-0121">Carboxypeptidase</keyword>
<evidence type="ECO:0000256" key="6">
    <source>
        <dbReference type="SAM" id="MobiDB-lite"/>
    </source>
</evidence>
<dbReference type="InterPro" id="IPR029058">
    <property type="entry name" value="AB_hydrolase_fold"/>
</dbReference>
<comment type="caution">
    <text evidence="7">The sequence shown here is derived from an EMBL/GenBank/DDBJ whole genome shotgun (WGS) entry which is preliminary data.</text>
</comment>
<keyword evidence="4" id="KW-0378">Hydrolase</keyword>
<organism evidence="7 8">
    <name type="scientific">Ideonella margarita</name>
    <dbReference type="NCBI Taxonomy" id="2984191"/>
    <lineage>
        <taxon>Bacteria</taxon>
        <taxon>Pseudomonadati</taxon>
        <taxon>Pseudomonadota</taxon>
        <taxon>Betaproteobacteria</taxon>
        <taxon>Burkholderiales</taxon>
        <taxon>Sphaerotilaceae</taxon>
        <taxon>Ideonella</taxon>
    </lineage>
</organism>
<evidence type="ECO:0000256" key="5">
    <source>
        <dbReference type="ARBA" id="ARBA00023180"/>
    </source>
</evidence>
<accession>A0ABU9C9Z7</accession>
<keyword evidence="2" id="KW-0645">Protease</keyword>
<dbReference type="RefSeq" id="WP_341400350.1">
    <property type="nucleotide sequence ID" value="NZ_JBBUTI010000013.1"/>
</dbReference>
<keyword evidence="5" id="KW-0325">Glycoprotein</keyword>
<name>A0ABU9C9Z7_9BURK</name>
<feature type="compositionally biased region" description="Polar residues" evidence="6">
    <location>
        <begin position="1"/>
        <end position="18"/>
    </location>
</feature>
<sequence length="515" mass="55169">MSTSDSSSNAAPQGNSPATDAAKRQRDAVEASLIAAPARSQGRLTTASGETLAYSVCAAFVPVMGAAGSASAGQADAAIFTTAYTLDGATHAQRPVCFVFNGGPGSSSVWLHLGAVGPKRVRVPDDGNMPAPPYAVEDNPHSWLSGMDLVFIDPPHTGYSITASDDARKKMLSVDGDIAALVEVIQAWLTRHQRWGSPVYLCGESYGTTRVAGMADKLIDDGVGLSGLLLISLAMDIQALEFTPRNDLPYGLYLPAMAGVAQYHGMLRGPLAASPEAAREAAQSFVTEDYLAALHLGARLDERSRLKVQRRLSELTGLPSSLVAQKNMRITDSTFFAELLRPQGHLVGRLDARSTAPMALPQEATMGFDPGMEAINAPFTMAGLQHFGQDLGFQSPRRYMIFNPAVNSEWNWNRGKAQGNSYACTSPDLARALRRQPHLRVFVASGLYDLGTPYSASDWALDQLDIPASVRPRIEHHHYAAGHMMYSRQADLESLKTDVDAWLASTPAPGSVPAF</sequence>
<dbReference type="EMBL" id="JBBUTI010000013">
    <property type="protein sequence ID" value="MEK8048035.1"/>
    <property type="molecule type" value="Genomic_DNA"/>
</dbReference>
<dbReference type="Proteomes" id="UP001379945">
    <property type="component" value="Unassembled WGS sequence"/>
</dbReference>
<keyword evidence="8" id="KW-1185">Reference proteome</keyword>
<dbReference type="Gene3D" id="3.40.50.1820">
    <property type="entry name" value="alpha/beta hydrolase"/>
    <property type="match status" value="1"/>
</dbReference>
<evidence type="ECO:0000256" key="4">
    <source>
        <dbReference type="ARBA" id="ARBA00022801"/>
    </source>
</evidence>
<feature type="region of interest" description="Disordered" evidence="6">
    <location>
        <begin position="1"/>
        <end position="28"/>
    </location>
</feature>
<dbReference type="InterPro" id="IPR001563">
    <property type="entry name" value="Peptidase_S10"/>
</dbReference>
<evidence type="ECO:0000256" key="3">
    <source>
        <dbReference type="ARBA" id="ARBA00022729"/>
    </source>
</evidence>
<evidence type="ECO:0000256" key="2">
    <source>
        <dbReference type="ARBA" id="ARBA00022670"/>
    </source>
</evidence>
<dbReference type="SUPFAM" id="SSF53474">
    <property type="entry name" value="alpha/beta-Hydrolases"/>
    <property type="match status" value="1"/>
</dbReference>
<evidence type="ECO:0000313" key="8">
    <source>
        <dbReference type="Proteomes" id="UP001379945"/>
    </source>
</evidence>